<dbReference type="SUPFAM" id="SSF57701">
    <property type="entry name" value="Zn2/Cys6 DNA-binding domain"/>
    <property type="match status" value="1"/>
</dbReference>
<dbReference type="GO" id="GO:0000981">
    <property type="term" value="F:DNA-binding transcription factor activity, RNA polymerase II-specific"/>
    <property type="evidence" value="ECO:0007669"/>
    <property type="project" value="InterPro"/>
</dbReference>
<keyword evidence="4" id="KW-1185">Reference proteome</keyword>
<comment type="caution">
    <text evidence="3">The sequence shown here is derived from an EMBL/GenBank/DDBJ whole genome shotgun (WGS) entry which is preliminary data.</text>
</comment>
<keyword evidence="1" id="KW-0539">Nucleus</keyword>
<dbReference type="PANTHER" id="PTHR38791:SF5">
    <property type="entry name" value="TRANSCRIPTION FACTOR DBAG-RELATED"/>
    <property type="match status" value="1"/>
</dbReference>
<evidence type="ECO:0000313" key="4">
    <source>
        <dbReference type="Proteomes" id="UP000605986"/>
    </source>
</evidence>
<dbReference type="PROSITE" id="PS00463">
    <property type="entry name" value="ZN2_CY6_FUNGAL_1"/>
    <property type="match status" value="1"/>
</dbReference>
<dbReference type="OrthoDB" id="2991872at2759"/>
<dbReference type="Gene3D" id="4.10.240.10">
    <property type="entry name" value="Zn(2)-C6 fungal-type DNA-binding domain"/>
    <property type="match status" value="1"/>
</dbReference>
<dbReference type="InterPro" id="IPR053175">
    <property type="entry name" value="DHMBA_Reg_Transcription_Factor"/>
</dbReference>
<evidence type="ECO:0000259" key="2">
    <source>
        <dbReference type="PROSITE" id="PS50048"/>
    </source>
</evidence>
<dbReference type="Proteomes" id="UP000605986">
    <property type="component" value="Unassembled WGS sequence"/>
</dbReference>
<dbReference type="GO" id="GO:0008270">
    <property type="term" value="F:zinc ion binding"/>
    <property type="evidence" value="ECO:0007669"/>
    <property type="project" value="InterPro"/>
</dbReference>
<feature type="domain" description="Zn(2)-C6 fungal-type" evidence="2">
    <location>
        <begin position="10"/>
        <end position="38"/>
    </location>
</feature>
<dbReference type="PANTHER" id="PTHR38791">
    <property type="entry name" value="ZN(II)2CYS6 TRANSCRIPTION FACTOR (EUROFUNG)-RELATED-RELATED"/>
    <property type="match status" value="1"/>
</dbReference>
<organism evidence="3 4">
    <name type="scientific">Fusarium austroafricanum</name>
    <dbReference type="NCBI Taxonomy" id="2364996"/>
    <lineage>
        <taxon>Eukaryota</taxon>
        <taxon>Fungi</taxon>
        <taxon>Dikarya</taxon>
        <taxon>Ascomycota</taxon>
        <taxon>Pezizomycotina</taxon>
        <taxon>Sordariomycetes</taxon>
        <taxon>Hypocreomycetidae</taxon>
        <taxon>Hypocreales</taxon>
        <taxon>Nectriaceae</taxon>
        <taxon>Fusarium</taxon>
        <taxon>Fusarium concolor species complex</taxon>
    </lineage>
</organism>
<gene>
    <name evidence="3" type="ORF">F53441_1957</name>
</gene>
<name>A0A8H4KUZ1_9HYPO</name>
<dbReference type="CDD" id="cd00067">
    <property type="entry name" value="GAL4"/>
    <property type="match status" value="1"/>
</dbReference>
<dbReference type="Pfam" id="PF11951">
    <property type="entry name" value="Fungal_trans_2"/>
    <property type="match status" value="1"/>
</dbReference>
<dbReference type="InterPro" id="IPR001138">
    <property type="entry name" value="Zn2Cys6_DnaBD"/>
</dbReference>
<accession>A0A8H4KUZ1</accession>
<proteinExistence type="predicted"/>
<dbReference type="InterPro" id="IPR036864">
    <property type="entry name" value="Zn2-C6_fun-type_DNA-bd_sf"/>
</dbReference>
<dbReference type="InterPro" id="IPR021858">
    <property type="entry name" value="Fun_TF"/>
</dbReference>
<protein>
    <recommendedName>
        <fullName evidence="2">Zn(2)-C6 fungal-type domain-containing protein</fullName>
    </recommendedName>
</protein>
<reference evidence="3" key="1">
    <citation type="submission" date="2020-01" db="EMBL/GenBank/DDBJ databases">
        <title>Identification and distribution of gene clusters putatively required for synthesis of sphingolipid metabolism inhibitors in phylogenetically diverse species of the filamentous fungus Fusarium.</title>
        <authorList>
            <person name="Kim H.-S."/>
            <person name="Busman M."/>
            <person name="Brown D.W."/>
            <person name="Divon H."/>
            <person name="Uhlig S."/>
            <person name="Proctor R.H."/>
        </authorList>
    </citation>
    <scope>NUCLEOTIDE SEQUENCE</scope>
    <source>
        <strain evidence="3">NRRL 53441</strain>
    </source>
</reference>
<evidence type="ECO:0000256" key="1">
    <source>
        <dbReference type="ARBA" id="ARBA00023242"/>
    </source>
</evidence>
<sequence length="506" mass="58262">MVFSGKPSRACEPCREKRRKCDLKKPSCSTCMRMGISCFGYRDVNSVKIKDQTTAVIRKVQRQKCNNTRLMSKVTSPDSGYFSPTSLDQQDVVEINCHRISPPPEELALGYFFFVFTRSGPFGYLLEHTNTLAVDTDIIEAIHAPALASMALEHRRDDLQRTARYHYSKALTQTNRDLSDPQVAILDKTLLRVLLLSNFEGLVFEGRGSTRNWELHVQGSLRLLVLRGKQQFETQFGCMLFFHASINVLTDCIMRSLPIPEEFHELYEYAIARLSKLDDARFRMIRFVYRLAKLSDARRSMLATEVIRECMTLDKEVTHLTDKFYNQSLYEVIDVTTDEFRAENPNIYAYKDTIHKYRSQNIARILNTTRLMRMTLKEWIFDILGENRWGVIPNEPSEGDPLKGGWNQLQVKSALQASDIIDEMLASVPYLLELADAQFHAAARYIVWPLSNSAGSPICPAPARLYIIHQLKELARKAKLDQAMHAARMLEERVPREDWMHLLHLS</sequence>
<dbReference type="Pfam" id="PF00172">
    <property type="entry name" value="Zn_clus"/>
    <property type="match status" value="1"/>
</dbReference>
<evidence type="ECO:0000313" key="3">
    <source>
        <dbReference type="EMBL" id="KAF4455758.1"/>
    </source>
</evidence>
<dbReference type="SMART" id="SM00066">
    <property type="entry name" value="GAL4"/>
    <property type="match status" value="1"/>
</dbReference>
<dbReference type="PROSITE" id="PS50048">
    <property type="entry name" value="ZN2_CY6_FUNGAL_2"/>
    <property type="match status" value="1"/>
</dbReference>
<dbReference type="EMBL" id="JAADJG010000080">
    <property type="protein sequence ID" value="KAF4455758.1"/>
    <property type="molecule type" value="Genomic_DNA"/>
</dbReference>
<dbReference type="AlphaFoldDB" id="A0A8H4KUZ1"/>